<dbReference type="EMBL" id="LXQA011095904">
    <property type="protein sequence ID" value="MCI84652.1"/>
    <property type="molecule type" value="Genomic_DNA"/>
</dbReference>
<organism evidence="1 2">
    <name type="scientific">Trifolium medium</name>
    <dbReference type="NCBI Taxonomy" id="97028"/>
    <lineage>
        <taxon>Eukaryota</taxon>
        <taxon>Viridiplantae</taxon>
        <taxon>Streptophyta</taxon>
        <taxon>Embryophyta</taxon>
        <taxon>Tracheophyta</taxon>
        <taxon>Spermatophyta</taxon>
        <taxon>Magnoliopsida</taxon>
        <taxon>eudicotyledons</taxon>
        <taxon>Gunneridae</taxon>
        <taxon>Pentapetalae</taxon>
        <taxon>rosids</taxon>
        <taxon>fabids</taxon>
        <taxon>Fabales</taxon>
        <taxon>Fabaceae</taxon>
        <taxon>Papilionoideae</taxon>
        <taxon>50 kb inversion clade</taxon>
        <taxon>NPAAA clade</taxon>
        <taxon>Hologalegina</taxon>
        <taxon>IRL clade</taxon>
        <taxon>Trifolieae</taxon>
        <taxon>Trifolium</taxon>
    </lineage>
</organism>
<feature type="non-terminal residue" evidence="1">
    <location>
        <position position="1"/>
    </location>
</feature>
<accession>A0A392VB27</accession>
<keyword evidence="2" id="KW-1185">Reference proteome</keyword>
<proteinExistence type="predicted"/>
<dbReference type="CDD" id="cd06222">
    <property type="entry name" value="RNase_H_like"/>
    <property type="match status" value="1"/>
</dbReference>
<protein>
    <submittedName>
        <fullName evidence="1">Ribonuclease H protein</fullName>
    </submittedName>
</protein>
<dbReference type="PANTHER" id="PTHR47723:SF19">
    <property type="entry name" value="POLYNUCLEOTIDYL TRANSFERASE, RIBONUCLEASE H-LIKE SUPERFAMILY PROTEIN"/>
    <property type="match status" value="1"/>
</dbReference>
<dbReference type="Proteomes" id="UP000265520">
    <property type="component" value="Unassembled WGS sequence"/>
</dbReference>
<dbReference type="InterPro" id="IPR012337">
    <property type="entry name" value="RNaseH-like_sf"/>
</dbReference>
<dbReference type="SUPFAM" id="SSF53098">
    <property type="entry name" value="Ribonuclease H-like"/>
    <property type="match status" value="1"/>
</dbReference>
<reference evidence="1 2" key="1">
    <citation type="journal article" date="2018" name="Front. Plant Sci.">
        <title>Red Clover (Trifolium pratense) and Zigzag Clover (T. medium) - A Picture of Genomic Similarities and Differences.</title>
        <authorList>
            <person name="Dluhosova J."/>
            <person name="Istvanek J."/>
            <person name="Nedelnik J."/>
            <person name="Repkova J."/>
        </authorList>
    </citation>
    <scope>NUCLEOTIDE SEQUENCE [LARGE SCALE GENOMIC DNA]</scope>
    <source>
        <strain evidence="2">cv. 10/8</strain>
        <tissue evidence="1">Leaf</tissue>
    </source>
</reference>
<name>A0A392VB27_9FABA</name>
<dbReference type="InterPro" id="IPR053151">
    <property type="entry name" value="RNase_H-like"/>
</dbReference>
<dbReference type="GO" id="GO:0003676">
    <property type="term" value="F:nucleic acid binding"/>
    <property type="evidence" value="ECO:0007669"/>
    <property type="project" value="InterPro"/>
</dbReference>
<dbReference type="InterPro" id="IPR044730">
    <property type="entry name" value="RNase_H-like_dom_plant"/>
</dbReference>
<dbReference type="PANTHER" id="PTHR47723">
    <property type="entry name" value="OS05G0353850 PROTEIN"/>
    <property type="match status" value="1"/>
</dbReference>
<evidence type="ECO:0000313" key="2">
    <source>
        <dbReference type="Proteomes" id="UP000265520"/>
    </source>
</evidence>
<dbReference type="AlphaFoldDB" id="A0A392VB27"/>
<comment type="caution">
    <text evidence="1">The sequence shown here is derived from an EMBL/GenBank/DDBJ whole genome shotgun (WGS) entry which is preliminary data.</text>
</comment>
<evidence type="ECO:0000313" key="1">
    <source>
        <dbReference type="EMBL" id="MCI84652.1"/>
    </source>
</evidence>
<sequence>LVTQQVAQIPPTALCLKLNVDDSSFGNPGRASFGGLICNDIGKWMHGFYGSCGCASNLLAELYAILKELQLD</sequence>
<dbReference type="Gene3D" id="3.30.420.10">
    <property type="entry name" value="Ribonuclease H-like superfamily/Ribonuclease H"/>
    <property type="match status" value="1"/>
</dbReference>
<dbReference type="InterPro" id="IPR036397">
    <property type="entry name" value="RNaseH_sf"/>
</dbReference>
<feature type="non-terminal residue" evidence="1">
    <location>
        <position position="72"/>
    </location>
</feature>